<dbReference type="Proteomes" id="UP000006671">
    <property type="component" value="Unassembled WGS sequence"/>
</dbReference>
<dbReference type="VEuPathDB" id="AmoebaDB:NAEGRDRAFT_45426"/>
<dbReference type="EMBL" id="GG738846">
    <property type="protein sequence ID" value="EFC49908.1"/>
    <property type="molecule type" value="Genomic_DNA"/>
</dbReference>
<dbReference type="InterPro" id="IPR035994">
    <property type="entry name" value="Nucleoside_phosphorylase_sf"/>
</dbReference>
<dbReference type="PANTHER" id="PTHR43691:SF14">
    <property type="entry name" value="URIDINE PHOSPHORYLASE"/>
    <property type="match status" value="1"/>
</dbReference>
<evidence type="ECO:0000313" key="2">
    <source>
        <dbReference type="EMBL" id="EFC49908.1"/>
    </source>
</evidence>
<dbReference type="RefSeq" id="XP_002682652.1">
    <property type="nucleotide sequence ID" value="XM_002682606.1"/>
</dbReference>
<reference evidence="2 3" key="1">
    <citation type="journal article" date="2010" name="Cell">
        <title>The genome of Naegleria gruberi illuminates early eukaryotic versatility.</title>
        <authorList>
            <person name="Fritz-Laylin L.K."/>
            <person name="Prochnik S.E."/>
            <person name="Ginger M.L."/>
            <person name="Dacks J.B."/>
            <person name="Carpenter M.L."/>
            <person name="Field M.C."/>
            <person name="Kuo A."/>
            <person name="Paredez A."/>
            <person name="Chapman J."/>
            <person name="Pham J."/>
            <person name="Shu S."/>
            <person name="Neupane R."/>
            <person name="Cipriano M."/>
            <person name="Mancuso J."/>
            <person name="Tu H."/>
            <person name="Salamov A."/>
            <person name="Lindquist E."/>
            <person name="Shapiro H."/>
            <person name="Lucas S."/>
            <person name="Grigoriev I.V."/>
            <person name="Cande W.Z."/>
            <person name="Fulton C."/>
            <person name="Rokhsar D.S."/>
            <person name="Dawson S.C."/>
        </authorList>
    </citation>
    <scope>NUCLEOTIDE SEQUENCE [LARGE SCALE GENOMIC DNA]</scope>
    <source>
        <strain evidence="2 3">NEG-M</strain>
    </source>
</reference>
<dbReference type="STRING" id="5762.D2UZ98"/>
<dbReference type="OMA" id="TFEMETF"/>
<dbReference type="GO" id="GO:0006218">
    <property type="term" value="P:uridine catabolic process"/>
    <property type="evidence" value="ECO:0007669"/>
    <property type="project" value="TreeGrafter"/>
</dbReference>
<dbReference type="InParanoid" id="D2UZ98"/>
<accession>D2UZ98</accession>
<dbReference type="AlphaFoldDB" id="D2UZ98"/>
<dbReference type="Pfam" id="PF01048">
    <property type="entry name" value="PNP_UDP_1"/>
    <property type="match status" value="1"/>
</dbReference>
<organism evidence="3">
    <name type="scientific">Naegleria gruberi</name>
    <name type="common">Amoeba</name>
    <dbReference type="NCBI Taxonomy" id="5762"/>
    <lineage>
        <taxon>Eukaryota</taxon>
        <taxon>Discoba</taxon>
        <taxon>Heterolobosea</taxon>
        <taxon>Tetramitia</taxon>
        <taxon>Eutetramitia</taxon>
        <taxon>Vahlkampfiidae</taxon>
        <taxon>Naegleria</taxon>
    </lineage>
</organism>
<name>D2UZ98_NAEGR</name>
<dbReference type="eggNOG" id="ENOG502RXRP">
    <property type="taxonomic scope" value="Eukaryota"/>
</dbReference>
<dbReference type="GO" id="GO:0004850">
    <property type="term" value="F:uridine phosphorylase activity"/>
    <property type="evidence" value="ECO:0007669"/>
    <property type="project" value="TreeGrafter"/>
</dbReference>
<dbReference type="GeneID" id="8863245"/>
<dbReference type="OrthoDB" id="416752at2759"/>
<feature type="domain" description="Nucleoside phosphorylase" evidence="1">
    <location>
        <begin position="31"/>
        <end position="247"/>
    </location>
</feature>
<evidence type="ECO:0000313" key="3">
    <source>
        <dbReference type="Proteomes" id="UP000006671"/>
    </source>
</evidence>
<dbReference type="CDD" id="cd17769">
    <property type="entry name" value="NP_TgUP-like"/>
    <property type="match status" value="1"/>
</dbReference>
<proteinExistence type="predicted"/>
<gene>
    <name evidence="2" type="ORF">NAEGRDRAFT_45426</name>
</gene>
<dbReference type="InterPro" id="IPR000845">
    <property type="entry name" value="Nucleoside_phosphorylase_d"/>
</dbReference>
<dbReference type="KEGG" id="ngr:NAEGRDRAFT_45426"/>
<protein>
    <submittedName>
        <fullName evidence="2">Predicted protein</fullName>
    </submittedName>
</protein>
<dbReference type="GO" id="GO:0005829">
    <property type="term" value="C:cytosol"/>
    <property type="evidence" value="ECO:0007669"/>
    <property type="project" value="TreeGrafter"/>
</dbReference>
<dbReference type="Gene3D" id="3.40.50.1580">
    <property type="entry name" value="Nucleoside phosphorylase domain"/>
    <property type="match status" value="1"/>
</dbReference>
<dbReference type="PANTHER" id="PTHR43691">
    <property type="entry name" value="URIDINE PHOSPHORYLASE"/>
    <property type="match status" value="1"/>
</dbReference>
<evidence type="ECO:0000259" key="1">
    <source>
        <dbReference type="Pfam" id="PF01048"/>
    </source>
</evidence>
<keyword evidence="3" id="KW-1185">Reference proteome</keyword>
<dbReference type="SUPFAM" id="SSF53167">
    <property type="entry name" value="Purine and uridine phosphorylases"/>
    <property type="match status" value="1"/>
</dbReference>
<sequence>MPQLHSANFPVTEDGRTYHLDLAKGMIANRIITVGDIARAEKYAGFLDKDSITLRHQSARGFYTITGKYKGKDVSIVGIGMGFPMMDFLVREALYCFESGSTVAMLRLGTCGTPDISVQTGDYVITEDSISVIRNPDYFTLKEENQSTEGVKPYLLSLPVKSNKDFQDALDNAFTQLDLPHHRGRNAMGDSFYSSQGRHDDKFDDENDHIEGKLQELGVKSIEMESFQLLDLARCTKTVKVKACAATLVLAQRVTNVFIDVNLKNTREEMMGRAGLEAIINVEL</sequence>